<dbReference type="Gene3D" id="1.10.730.20">
    <property type="match status" value="1"/>
</dbReference>
<feature type="short sequence motif" description="'HIGH' region" evidence="10">
    <location>
        <begin position="58"/>
        <end position="68"/>
    </location>
</feature>
<comment type="cofactor">
    <cofactor evidence="10">
        <name>Zn(2+)</name>
        <dbReference type="ChEBI" id="CHEBI:29105"/>
    </cofactor>
    <text evidence="10">Binds 1 zinc ion per subunit.</text>
</comment>
<dbReference type="FunFam" id="3.40.50.620:FF:000042">
    <property type="entry name" value="Isoleucine--tRNA ligase"/>
    <property type="match status" value="1"/>
</dbReference>
<feature type="binding site" evidence="10">
    <location>
        <position position="927"/>
    </location>
    <ligand>
        <name>Zn(2+)</name>
        <dbReference type="ChEBI" id="CHEBI:29105"/>
    </ligand>
</feature>
<feature type="domain" description="Aminoacyl-tRNA synthetase class Ia" evidence="11">
    <location>
        <begin position="28"/>
        <end position="640"/>
    </location>
</feature>
<evidence type="ECO:0000256" key="8">
    <source>
        <dbReference type="ARBA" id="ARBA00025217"/>
    </source>
</evidence>
<feature type="binding site" evidence="10">
    <location>
        <position position="906"/>
    </location>
    <ligand>
        <name>Zn(2+)</name>
        <dbReference type="ChEBI" id="CHEBI:29105"/>
    </ligand>
</feature>
<dbReference type="EC" id="6.1.1.5" evidence="10"/>
<proteinExistence type="inferred from homology"/>
<accession>D4G8X7</accession>
<dbReference type="GO" id="GO:0000049">
    <property type="term" value="F:tRNA binding"/>
    <property type="evidence" value="ECO:0007669"/>
    <property type="project" value="InterPro"/>
</dbReference>
<dbReference type="PRINTS" id="PR00984">
    <property type="entry name" value="TRNASYNTHILE"/>
</dbReference>
<dbReference type="HAMAP" id="MF_02002">
    <property type="entry name" value="Ile_tRNA_synth_type1"/>
    <property type="match status" value="1"/>
</dbReference>
<comment type="catalytic activity">
    <reaction evidence="9 10">
        <text>tRNA(Ile) + L-isoleucine + ATP = L-isoleucyl-tRNA(Ile) + AMP + diphosphate</text>
        <dbReference type="Rhea" id="RHEA:11060"/>
        <dbReference type="Rhea" id="RHEA-COMP:9666"/>
        <dbReference type="Rhea" id="RHEA-COMP:9695"/>
        <dbReference type="ChEBI" id="CHEBI:30616"/>
        <dbReference type="ChEBI" id="CHEBI:33019"/>
        <dbReference type="ChEBI" id="CHEBI:58045"/>
        <dbReference type="ChEBI" id="CHEBI:78442"/>
        <dbReference type="ChEBI" id="CHEBI:78528"/>
        <dbReference type="ChEBI" id="CHEBI:456215"/>
        <dbReference type="EC" id="6.1.1.5"/>
    </reaction>
</comment>
<evidence type="ECO:0000256" key="1">
    <source>
        <dbReference type="ARBA" id="ARBA00006887"/>
    </source>
</evidence>
<dbReference type="GO" id="GO:0008270">
    <property type="term" value="F:zinc ion binding"/>
    <property type="evidence" value="ECO:0007669"/>
    <property type="project" value="UniProtKB-UniRule"/>
</dbReference>
<comment type="function">
    <text evidence="8 10">Catalyzes the attachment of isoleucine to tRNA(Ile). As IleRS can inadvertently accommodate and process structurally similar amino acids such as valine, to avoid such errors it has two additional distinct tRNA(Ile)-dependent editing activities. One activity is designated as 'pretransfer' editing and involves the hydrolysis of activated Val-AMP. The other activity is designated 'posttransfer' editing and involves deacylation of mischarged Val-tRNA(Ile).</text>
</comment>
<dbReference type="InterPro" id="IPR033708">
    <property type="entry name" value="Anticodon_Ile_BEm"/>
</dbReference>
<keyword evidence="2 10" id="KW-0963">Cytoplasm</keyword>
<dbReference type="EMBL" id="CP001085">
    <property type="protein sequence ID" value="ADD79781.1"/>
    <property type="molecule type" value="Genomic_DNA"/>
</dbReference>
<feature type="binding site" evidence="10">
    <location>
        <position position="560"/>
    </location>
    <ligand>
        <name>L-isoleucyl-5'-AMP</name>
        <dbReference type="ChEBI" id="CHEBI:178002"/>
    </ligand>
</feature>
<dbReference type="Gene3D" id="3.90.740.10">
    <property type="entry name" value="Valyl/Leucyl/Isoleucyl-tRNA synthetase, editing domain"/>
    <property type="match status" value="1"/>
</dbReference>
<dbReference type="Proteomes" id="UP000001700">
    <property type="component" value="Chromosome"/>
</dbReference>
<sequence>MKNYKDTINLPRTKFSMYGNLKERELEFLEEWNKNKMYHRVRNSRRGKKTFVLHDGPPYANGNVHIGHAVNKILKDILIKSKRMKGFDSPFILGWDCHGLPIENQIEKIKGKLFNKNHFFEFRKECRNYAYRQIKKQKIDFKRMGILADWNRSYLTMQPNLESNSIRILGKIIENDHLIRKRKPVYWCTFCQSALAEAEVEYYQKYSLSIYVAFKSINFYEVYKRFRIDSHNLPVYAVIWTTNPWTLPANQAISVNRNFLYQLVELKDCVFIVSEKLLQSFVRAMKIKRWNILSSCYGSELEFLMFSHPFINFNVPIVLSDFVHLCDGTGLVHISPGHGLEDYDIGVQYNLGIKNVVDSEGKFLKGTNPILDNVSIFESDGLITRILKQKKRLLSSQTISHNYPFCWRHKVPLIFRSTTQWFVSMEKNCLRERILDRLNDITWYPKWGRDRMEEMIQNHPDWCISRQRSWGTPIPLFIHKKNQEMHPNTLEFISDISKKVEIFGSEYWWNINIREFLSEKDEKEYFKEKDILDVWFDSGSISYSVVDNDLKDHLPDIYLEGFDQYRGWFMSSLILSVAVKNNIPCKTIIAHGFVVDEHGRKMSKSVGNIITPKEIIDEFGADVLRLWVASSNYRKEINISEKIIAGTIDHYRKIRNTMRFLLSNINDFDIRTDEIDFLDMVALDQRMLIIAKYFQEKIIVYYEDYKFHKVIESVLTFCSIELSSEYFSLVKDRQYMDLRDSISRRSCQTTFFHILSALIRWISPILSFTSYEIWKFLFKNSENNLFSENYYTYLNEIPKDGIISMDNWNLIFLIKKEVNRIIEKKRKEKKINHSLESNVVLYANSKIKGILKLINKELKFLFLTSEVRIENIKKKDIEKKIKNWETDLNGLKIIVSKSKGRKCDRCWHYFNDSQEEDEKIGDISKLCRRCILNLNGKMEIRKFI</sequence>
<dbReference type="GO" id="GO:0004822">
    <property type="term" value="F:isoleucine-tRNA ligase activity"/>
    <property type="evidence" value="ECO:0007669"/>
    <property type="project" value="UniProtKB-UniRule"/>
</dbReference>
<dbReference type="InterPro" id="IPR009080">
    <property type="entry name" value="tRNAsynth_Ia_anticodon-bd"/>
</dbReference>
<dbReference type="AlphaFoldDB" id="D4G8X7"/>
<evidence type="ECO:0000256" key="6">
    <source>
        <dbReference type="ARBA" id="ARBA00022917"/>
    </source>
</evidence>
<evidence type="ECO:0000256" key="9">
    <source>
        <dbReference type="ARBA" id="ARBA00048359"/>
    </source>
</evidence>
<comment type="domain">
    <text evidence="10">IleRS has two distinct active sites: one for aminoacylation and one for editing. The misactivated valine is translocated from the active site to the editing site, which sterically excludes the correctly activated isoleucine. The single editing site contains two valyl binding pockets, one specific for each substrate (Val-AMP or Val-tRNA(Ile)).</text>
</comment>
<protein>
    <recommendedName>
        <fullName evidence="10">Isoleucine--tRNA ligase</fullName>
        <ecNumber evidence="10">6.1.1.5</ecNumber>
    </recommendedName>
    <alternativeName>
        <fullName evidence="10">Isoleucyl-tRNA synthetase</fullName>
        <shortName evidence="10">IleRS</shortName>
    </alternativeName>
</protein>
<dbReference type="PROSITE" id="PS00178">
    <property type="entry name" value="AA_TRNA_LIGASE_I"/>
    <property type="match status" value="1"/>
</dbReference>
<comment type="subcellular location">
    <subcellularLocation>
        <location evidence="10">Cytoplasm</location>
    </subcellularLocation>
</comment>
<dbReference type="PANTHER" id="PTHR42765:SF1">
    <property type="entry name" value="ISOLEUCINE--TRNA LIGASE, MITOCHONDRIAL"/>
    <property type="match status" value="1"/>
</dbReference>
<keyword evidence="10" id="KW-0479">Metal-binding</keyword>
<feature type="binding site" evidence="10">
    <location>
        <position position="604"/>
    </location>
    <ligand>
        <name>ATP</name>
        <dbReference type="ChEBI" id="CHEBI:30616"/>
    </ligand>
</feature>
<evidence type="ECO:0000259" key="11">
    <source>
        <dbReference type="Pfam" id="PF00133"/>
    </source>
</evidence>
<evidence type="ECO:0000256" key="2">
    <source>
        <dbReference type="ARBA" id="ARBA00022490"/>
    </source>
</evidence>
<feature type="binding site" evidence="10">
    <location>
        <position position="903"/>
    </location>
    <ligand>
        <name>Zn(2+)</name>
        <dbReference type="ChEBI" id="CHEBI:29105"/>
    </ligand>
</feature>
<keyword evidence="14" id="KW-1185">Reference proteome</keyword>
<evidence type="ECO:0000313" key="13">
    <source>
        <dbReference type="EMBL" id="ADD79781.1"/>
    </source>
</evidence>
<evidence type="ECO:0000256" key="4">
    <source>
        <dbReference type="ARBA" id="ARBA00022741"/>
    </source>
</evidence>
<evidence type="ECO:0000259" key="12">
    <source>
        <dbReference type="Pfam" id="PF08264"/>
    </source>
</evidence>
<dbReference type="GO" id="GO:0005829">
    <property type="term" value="C:cytosol"/>
    <property type="evidence" value="ECO:0007669"/>
    <property type="project" value="TreeGrafter"/>
</dbReference>
<dbReference type="SUPFAM" id="SSF52374">
    <property type="entry name" value="Nucleotidylyl transferase"/>
    <property type="match status" value="1"/>
</dbReference>
<keyword evidence="10" id="KW-0862">Zinc</keyword>
<evidence type="ECO:0000256" key="3">
    <source>
        <dbReference type="ARBA" id="ARBA00022598"/>
    </source>
</evidence>
<feature type="domain" description="Methionyl/Valyl/Leucyl/Isoleucyl-tRNA synthetase anticodon-binding" evidence="12">
    <location>
        <begin position="692"/>
        <end position="840"/>
    </location>
</feature>
<dbReference type="KEGG" id="rip:RIEPE_0553"/>
<evidence type="ECO:0000256" key="10">
    <source>
        <dbReference type="HAMAP-Rule" id="MF_02002"/>
    </source>
</evidence>
<gene>
    <name evidence="10 13" type="primary">ileS</name>
    <name evidence="13" type="ordered locus">RIEPE_0553</name>
</gene>
<keyword evidence="5 10" id="KW-0067">ATP-binding</keyword>
<name>D4G8X7_RIEPU</name>
<dbReference type="OrthoDB" id="9810365at2"/>
<dbReference type="InterPro" id="IPR009008">
    <property type="entry name" value="Val/Leu/Ile-tRNA-synth_edit"/>
</dbReference>
<organism evidence="13 14">
    <name type="scientific">Riesia pediculicola (strain USDA)</name>
    <dbReference type="NCBI Taxonomy" id="515618"/>
    <lineage>
        <taxon>Bacteria</taxon>
        <taxon>Pseudomonadati</taxon>
        <taxon>Pseudomonadota</taxon>
        <taxon>Gammaproteobacteria</taxon>
        <taxon>Enterobacterales</taxon>
        <taxon>Enterobacteriaceae</taxon>
        <taxon>Candidatus Riesia</taxon>
    </lineage>
</organism>
<dbReference type="eggNOG" id="COG0060">
    <property type="taxonomic scope" value="Bacteria"/>
</dbReference>
<dbReference type="GO" id="GO:0002161">
    <property type="term" value="F:aminoacyl-tRNA deacylase activity"/>
    <property type="evidence" value="ECO:0007669"/>
    <property type="project" value="InterPro"/>
</dbReference>
<evidence type="ECO:0000313" key="14">
    <source>
        <dbReference type="Proteomes" id="UP000001700"/>
    </source>
</evidence>
<dbReference type="NCBIfam" id="TIGR00392">
    <property type="entry name" value="ileS"/>
    <property type="match status" value="1"/>
</dbReference>
<dbReference type="InterPro" id="IPR014729">
    <property type="entry name" value="Rossmann-like_a/b/a_fold"/>
</dbReference>
<dbReference type="Pfam" id="PF00133">
    <property type="entry name" value="tRNA-synt_1"/>
    <property type="match status" value="1"/>
</dbReference>
<reference evidence="13" key="1">
    <citation type="submission" date="2008-05" db="EMBL/GenBank/DDBJ databases">
        <title>Genome sequence of Riesia pediculicola USDA.</title>
        <authorList>
            <person name="Kirkness E.F."/>
        </authorList>
    </citation>
    <scope>NUCLEOTIDE SEQUENCE [LARGE SCALE GENOMIC DNA]</scope>
    <source>
        <strain evidence="13">USDA</strain>
    </source>
</reference>
<dbReference type="GO" id="GO:0005524">
    <property type="term" value="F:ATP binding"/>
    <property type="evidence" value="ECO:0007669"/>
    <property type="project" value="UniProtKB-UniRule"/>
</dbReference>
<dbReference type="SUPFAM" id="SSF47323">
    <property type="entry name" value="Anticodon-binding domain of a subclass of class I aminoacyl-tRNA synthetases"/>
    <property type="match status" value="1"/>
</dbReference>
<dbReference type="InterPro" id="IPR001412">
    <property type="entry name" value="aa-tRNA-synth_I_CS"/>
</dbReference>
<dbReference type="Pfam" id="PF08264">
    <property type="entry name" value="Anticodon_1"/>
    <property type="match status" value="1"/>
</dbReference>
<keyword evidence="7 10" id="KW-0030">Aminoacyl-tRNA synthetase</keyword>
<evidence type="ECO:0000256" key="5">
    <source>
        <dbReference type="ARBA" id="ARBA00022840"/>
    </source>
</evidence>
<dbReference type="InterPro" id="IPR023585">
    <property type="entry name" value="Ile-tRNA-ligase_type1"/>
</dbReference>
<dbReference type="HOGENOM" id="CLU_001493_7_0_6"/>
<keyword evidence="4 10" id="KW-0547">Nucleotide-binding</keyword>
<dbReference type="InterPro" id="IPR002300">
    <property type="entry name" value="aa-tRNA-synth_Ia"/>
</dbReference>
<dbReference type="SUPFAM" id="SSF50677">
    <property type="entry name" value="ValRS/IleRS/LeuRS editing domain"/>
    <property type="match status" value="1"/>
</dbReference>
<dbReference type="STRING" id="515618.RIEPE_0553"/>
<dbReference type="InterPro" id="IPR013155">
    <property type="entry name" value="M/V/L/I-tRNA-synth_anticd-bd"/>
</dbReference>
<dbReference type="CDD" id="cd07960">
    <property type="entry name" value="Anticodon_Ia_Ile_BEm"/>
    <property type="match status" value="1"/>
</dbReference>
<comment type="similarity">
    <text evidence="1 10">Belongs to the class-I aminoacyl-tRNA synthetase family. IleS type 1 subfamily.</text>
</comment>
<keyword evidence="3 10" id="KW-0436">Ligase</keyword>
<feature type="short sequence motif" description="'KMSKS' region" evidence="10">
    <location>
        <begin position="601"/>
        <end position="605"/>
    </location>
</feature>
<comment type="subunit">
    <text evidence="10">Monomer.</text>
</comment>
<evidence type="ECO:0000256" key="7">
    <source>
        <dbReference type="ARBA" id="ARBA00023146"/>
    </source>
</evidence>
<dbReference type="GO" id="GO:0006428">
    <property type="term" value="P:isoleucyl-tRNA aminoacylation"/>
    <property type="evidence" value="ECO:0007669"/>
    <property type="project" value="UniProtKB-UniRule"/>
</dbReference>
<dbReference type="InterPro" id="IPR050081">
    <property type="entry name" value="Ile-tRNA_ligase"/>
</dbReference>
<dbReference type="InterPro" id="IPR002301">
    <property type="entry name" value="Ile-tRNA-ligase"/>
</dbReference>
<dbReference type="Gene3D" id="3.40.50.620">
    <property type="entry name" value="HUPs"/>
    <property type="match status" value="2"/>
</dbReference>
<feature type="binding site" evidence="10">
    <location>
        <position position="930"/>
    </location>
    <ligand>
        <name>Zn(2+)</name>
        <dbReference type="ChEBI" id="CHEBI:29105"/>
    </ligand>
</feature>
<keyword evidence="6 10" id="KW-0648">Protein biosynthesis</keyword>
<dbReference type="PANTHER" id="PTHR42765">
    <property type="entry name" value="SOLEUCYL-TRNA SYNTHETASE"/>
    <property type="match status" value="1"/>
</dbReference>